<dbReference type="GO" id="GO:0051287">
    <property type="term" value="F:NAD binding"/>
    <property type="evidence" value="ECO:0007669"/>
    <property type="project" value="InterPro"/>
</dbReference>
<dbReference type="Proteomes" id="UP000054047">
    <property type="component" value="Unassembled WGS sequence"/>
</dbReference>
<dbReference type="GO" id="GO:0004617">
    <property type="term" value="F:phosphoglycerate dehydrogenase activity"/>
    <property type="evidence" value="ECO:0007669"/>
    <property type="project" value="TreeGrafter"/>
</dbReference>
<evidence type="ECO:0000256" key="3">
    <source>
        <dbReference type="ARBA" id="ARBA00021582"/>
    </source>
</evidence>
<dbReference type="SUPFAM" id="SSF52283">
    <property type="entry name" value="Formate/glycerate dehydrogenase catalytic domain-like"/>
    <property type="match status" value="1"/>
</dbReference>
<keyword evidence="5" id="KW-0007">Acetylation</keyword>
<comment type="similarity">
    <text evidence="1 8">Belongs to the D-isomer specific 2-hydroxyacid dehydrogenase family.</text>
</comment>
<feature type="domain" description="D-isomer specific 2-hydroxyacid dehydrogenase NAD-binding" evidence="10">
    <location>
        <begin position="112"/>
        <end position="285"/>
    </location>
</feature>
<keyword evidence="7" id="KW-0520">NAD</keyword>
<evidence type="ECO:0000313" key="12">
    <source>
        <dbReference type="Proteomes" id="UP000054047"/>
    </source>
</evidence>
<reference evidence="11 12" key="1">
    <citation type="submission" date="2013-12" db="EMBL/GenBank/DDBJ databases">
        <title>Draft genome of the parsitic nematode Ancylostoma duodenale.</title>
        <authorList>
            <person name="Mitreva M."/>
        </authorList>
    </citation>
    <scope>NUCLEOTIDE SEQUENCE [LARGE SCALE GENOMIC DNA]</scope>
    <source>
        <strain evidence="11 12">Zhejiang</strain>
    </source>
</reference>
<dbReference type="AlphaFoldDB" id="A0A0C2H8S8"/>
<evidence type="ECO:0000256" key="2">
    <source>
        <dbReference type="ARBA" id="ARBA00011881"/>
    </source>
</evidence>
<dbReference type="Gene3D" id="3.40.50.720">
    <property type="entry name" value="NAD(P)-binding Rossmann-like Domain"/>
    <property type="match status" value="2"/>
</dbReference>
<comment type="subunit">
    <text evidence="2">Homotetramer.</text>
</comment>
<dbReference type="EMBL" id="KN726477">
    <property type="protein sequence ID" value="KIH68054.1"/>
    <property type="molecule type" value="Genomic_DNA"/>
</dbReference>
<evidence type="ECO:0000256" key="6">
    <source>
        <dbReference type="ARBA" id="ARBA00023002"/>
    </source>
</evidence>
<dbReference type="PANTHER" id="PTHR42938">
    <property type="entry name" value="FORMATE DEHYDROGENASE 1"/>
    <property type="match status" value="1"/>
</dbReference>
<evidence type="ECO:0000256" key="4">
    <source>
        <dbReference type="ARBA" id="ARBA00022553"/>
    </source>
</evidence>
<dbReference type="InterPro" id="IPR029753">
    <property type="entry name" value="D-isomer_DH_CS"/>
</dbReference>
<evidence type="ECO:0000256" key="7">
    <source>
        <dbReference type="ARBA" id="ARBA00023027"/>
    </source>
</evidence>
<dbReference type="OrthoDB" id="1621027at2759"/>
<dbReference type="InterPro" id="IPR029752">
    <property type="entry name" value="D-isomer_DH_CS1"/>
</dbReference>
<proteinExistence type="inferred from homology"/>
<accession>A0A0C2H8S8</accession>
<dbReference type="FunFam" id="3.40.50.720:FF:000021">
    <property type="entry name" value="D-3-phosphoglycerate dehydrogenase"/>
    <property type="match status" value="1"/>
</dbReference>
<evidence type="ECO:0000256" key="1">
    <source>
        <dbReference type="ARBA" id="ARBA00005854"/>
    </source>
</evidence>
<organism evidence="11 12">
    <name type="scientific">Ancylostoma duodenale</name>
    <dbReference type="NCBI Taxonomy" id="51022"/>
    <lineage>
        <taxon>Eukaryota</taxon>
        <taxon>Metazoa</taxon>
        <taxon>Ecdysozoa</taxon>
        <taxon>Nematoda</taxon>
        <taxon>Chromadorea</taxon>
        <taxon>Rhabditida</taxon>
        <taxon>Rhabditina</taxon>
        <taxon>Rhabditomorpha</taxon>
        <taxon>Strongyloidea</taxon>
        <taxon>Ancylostomatidae</taxon>
        <taxon>Ancylostomatinae</taxon>
        <taxon>Ancylostoma</taxon>
    </lineage>
</organism>
<dbReference type="SUPFAM" id="SSF51735">
    <property type="entry name" value="NAD(P)-binding Rossmann-fold domains"/>
    <property type="match status" value="1"/>
</dbReference>
<dbReference type="PANTHER" id="PTHR42938:SF22">
    <property type="entry name" value="D-3-PHOSPHOGLYCERATE DEHYDROGENASE"/>
    <property type="match status" value="1"/>
</dbReference>
<evidence type="ECO:0000259" key="10">
    <source>
        <dbReference type="Pfam" id="PF02826"/>
    </source>
</evidence>
<name>A0A0C2H8S8_9BILA</name>
<evidence type="ECO:0000256" key="8">
    <source>
        <dbReference type="RuleBase" id="RU003719"/>
    </source>
</evidence>
<evidence type="ECO:0000313" key="11">
    <source>
        <dbReference type="EMBL" id="KIH68054.1"/>
    </source>
</evidence>
<dbReference type="Pfam" id="PF02826">
    <property type="entry name" value="2-Hacid_dh_C"/>
    <property type="match status" value="1"/>
</dbReference>
<evidence type="ECO:0000256" key="5">
    <source>
        <dbReference type="ARBA" id="ARBA00022990"/>
    </source>
</evidence>
<gene>
    <name evidence="11" type="ORF">ANCDUO_01611</name>
</gene>
<keyword evidence="12" id="KW-1185">Reference proteome</keyword>
<dbReference type="Pfam" id="PF00389">
    <property type="entry name" value="2-Hacid_dh"/>
    <property type="match status" value="1"/>
</dbReference>
<dbReference type="CDD" id="cd12173">
    <property type="entry name" value="PGDH_4"/>
    <property type="match status" value="1"/>
</dbReference>
<dbReference type="InterPro" id="IPR006140">
    <property type="entry name" value="D-isomer_DH_NAD-bd"/>
</dbReference>
<dbReference type="PROSITE" id="PS00065">
    <property type="entry name" value="D_2_HYDROXYACID_DH_1"/>
    <property type="match status" value="1"/>
</dbReference>
<evidence type="ECO:0000259" key="9">
    <source>
        <dbReference type="Pfam" id="PF00389"/>
    </source>
</evidence>
<sequence>MKITKVLIADDIEKECVDLLQANGIEVTMQTKQSNDDLKVSLPAHDAVIVRSATKITKELIEAGAGGRLRLIGRAGTGVDNIDVVAATANKVLVMNTPQANSRSAAELTCILILSLTRHVPQADASMKAGKWARKDFMGEEVFGRTLAVLGLGRIGSEVAARLQAFGMRVIGYDPMITKEVQAAAKNIELLSLDEIWPQADFITVHVPLIPATENLINAETLAKCKKGVKIINVARGGIVNEQDLVDALNSGQAGGAAFDVFIEEPPKYRGLVEHPKAICTPHLGASTIDAQLRVATEIAENIVQLNNGNVLGVPSKQVIAFSHGNRAYQRIIVQLIKTKYSLFWNNIEPFECNFLPKRR</sequence>
<dbReference type="PROSITE" id="PS00670">
    <property type="entry name" value="D_2_HYDROXYACID_DH_2"/>
    <property type="match status" value="1"/>
</dbReference>
<dbReference type="InterPro" id="IPR006139">
    <property type="entry name" value="D-isomer_2_OHA_DH_cat_dom"/>
</dbReference>
<keyword evidence="6 8" id="KW-0560">Oxidoreductase</keyword>
<keyword evidence="4" id="KW-0597">Phosphoprotein</keyword>
<protein>
    <recommendedName>
        <fullName evidence="3">D-3-phosphoglycerate dehydrogenase</fullName>
    </recommendedName>
</protein>
<dbReference type="InterPro" id="IPR036291">
    <property type="entry name" value="NAD(P)-bd_dom_sf"/>
</dbReference>
<feature type="domain" description="D-isomer specific 2-hydroxyacid dehydrogenase catalytic" evidence="9">
    <location>
        <begin position="6"/>
        <end position="310"/>
    </location>
</feature>